<protein>
    <recommendedName>
        <fullName evidence="7">Glycosyltransferase RgtA/B/C/D-like domain-containing protein</fullName>
    </recommendedName>
</protein>
<feature type="transmembrane region" description="Helical" evidence="4">
    <location>
        <begin position="231"/>
        <end position="252"/>
    </location>
</feature>
<feature type="transmembrane region" description="Helical" evidence="4">
    <location>
        <begin position="445"/>
        <end position="464"/>
    </location>
</feature>
<feature type="transmembrane region" description="Helical" evidence="4">
    <location>
        <begin position="202"/>
        <end position="219"/>
    </location>
</feature>
<keyword evidence="4" id="KW-0472">Membrane</keyword>
<sequence length="639" mass="73276">MGLSHQQKKFIKKNIKGIELSKIATDTGLMEQEILDYLKGIWKKEKYEKFVLQLNNTLEINDGFGKKDVFDFKSWIKREKYILLGLLSLVLFAYFNGLNNGFVSDDIGSILNNPNIKRFVVDAFTIAGIVNTFMLYIVYKFAGASELAFRATNLLFHSGCIFVIYLIFEKRFSKKLGIIVATIFAVHPLLVESITWISGGPYARYSFFFLTSFAIFILGKSSRKTTVLSSIFFILAILSSEKAVPLILIYPLYDFVFRGQNFKLKNYISYFITAGIFSIAFFGRIGQRISGLQSDYYNSSSTFTNPFLQIPIAITEYLKLIIWPIDLSLYHSELNFSQQEYLIRLFVFLIFVGVIIYSYWRIRGKNFGLMIKFWKAHSISTSEVENYKFIFFWLLFFLISLSVTLTPFGISWIVAERYVYLGSVGIFAVVGLFISRLLEVKGLKNYVWAVFAVAVIALSIRTIIRNGDWKNEDTLWTATAKTAPSSPNTHNNMGDVYVRNGEFEKAVEEFKMAIQINPNYADAYHNLANTYQQMAEFNSENSNFLQLSIDSYNEAIKYNPNLWQSYQNIGIIYFNAGDYENSIGFFEKAFSKNPNINLAYNLALVYSKADKPDQAKKLLLDILAVDPSNQRVLELISTL</sequence>
<organism evidence="5 6">
    <name type="scientific">candidate division WWE3 bacterium CG_4_9_14_3_um_filter_34_6</name>
    <dbReference type="NCBI Taxonomy" id="1975079"/>
    <lineage>
        <taxon>Bacteria</taxon>
        <taxon>Katanobacteria</taxon>
    </lineage>
</organism>
<name>A0A2M7X391_UNCKA</name>
<gene>
    <name evidence="5" type="ORF">CO178_01795</name>
</gene>
<dbReference type="SUPFAM" id="SSF48452">
    <property type="entry name" value="TPR-like"/>
    <property type="match status" value="1"/>
</dbReference>
<feature type="transmembrane region" description="Helical" evidence="4">
    <location>
        <begin position="267"/>
        <end position="286"/>
    </location>
</feature>
<feature type="transmembrane region" description="Helical" evidence="4">
    <location>
        <begin position="119"/>
        <end position="139"/>
    </location>
</feature>
<keyword evidence="1" id="KW-0677">Repeat</keyword>
<proteinExistence type="predicted"/>
<dbReference type="AlphaFoldDB" id="A0A2M7X391"/>
<accession>A0A2M7X391</accession>
<feature type="transmembrane region" description="Helical" evidence="4">
    <location>
        <begin position="81"/>
        <end position="98"/>
    </location>
</feature>
<dbReference type="Gene3D" id="1.25.40.10">
    <property type="entry name" value="Tetratricopeptide repeat domain"/>
    <property type="match status" value="1"/>
</dbReference>
<dbReference type="InterPro" id="IPR019734">
    <property type="entry name" value="TPR_rpt"/>
</dbReference>
<feature type="transmembrane region" description="Helical" evidence="4">
    <location>
        <begin position="341"/>
        <end position="360"/>
    </location>
</feature>
<dbReference type="EMBL" id="PFWY01000083">
    <property type="protein sequence ID" value="PJA40645.1"/>
    <property type="molecule type" value="Genomic_DNA"/>
</dbReference>
<dbReference type="PROSITE" id="PS50293">
    <property type="entry name" value="TPR_REGION"/>
    <property type="match status" value="2"/>
</dbReference>
<feature type="repeat" description="TPR" evidence="3">
    <location>
        <begin position="563"/>
        <end position="596"/>
    </location>
</feature>
<dbReference type="InterPro" id="IPR011990">
    <property type="entry name" value="TPR-like_helical_dom_sf"/>
</dbReference>
<feature type="transmembrane region" description="Helical" evidence="4">
    <location>
        <begin position="151"/>
        <end position="168"/>
    </location>
</feature>
<evidence type="ECO:0000313" key="5">
    <source>
        <dbReference type="EMBL" id="PJA40645.1"/>
    </source>
</evidence>
<dbReference type="Proteomes" id="UP000230683">
    <property type="component" value="Unassembled WGS sequence"/>
</dbReference>
<evidence type="ECO:0000313" key="6">
    <source>
        <dbReference type="Proteomes" id="UP000230683"/>
    </source>
</evidence>
<dbReference type="PROSITE" id="PS50005">
    <property type="entry name" value="TPR"/>
    <property type="match status" value="2"/>
</dbReference>
<reference evidence="6" key="1">
    <citation type="submission" date="2017-09" db="EMBL/GenBank/DDBJ databases">
        <title>Depth-based differentiation of microbial function through sediment-hosted aquifers and enrichment of novel symbionts in the deep terrestrial subsurface.</title>
        <authorList>
            <person name="Probst A.J."/>
            <person name="Ladd B."/>
            <person name="Jarett J.K."/>
            <person name="Geller-Mcgrath D.E."/>
            <person name="Sieber C.M.K."/>
            <person name="Emerson J.B."/>
            <person name="Anantharaman K."/>
            <person name="Thomas B.C."/>
            <person name="Malmstrom R."/>
            <person name="Stieglmeier M."/>
            <person name="Klingl A."/>
            <person name="Woyke T."/>
            <person name="Ryan C.M."/>
            <person name="Banfield J.F."/>
        </authorList>
    </citation>
    <scope>NUCLEOTIDE SEQUENCE [LARGE SCALE GENOMIC DNA]</scope>
</reference>
<dbReference type="PANTHER" id="PTHR44227">
    <property type="match status" value="1"/>
</dbReference>
<keyword evidence="2 3" id="KW-0802">TPR repeat</keyword>
<feature type="repeat" description="TPR" evidence="3">
    <location>
        <begin position="487"/>
        <end position="520"/>
    </location>
</feature>
<feature type="transmembrane region" description="Helical" evidence="4">
    <location>
        <begin position="389"/>
        <end position="412"/>
    </location>
</feature>
<evidence type="ECO:0000256" key="1">
    <source>
        <dbReference type="ARBA" id="ARBA00022737"/>
    </source>
</evidence>
<keyword evidence="4" id="KW-0812">Transmembrane</keyword>
<evidence type="ECO:0008006" key="7">
    <source>
        <dbReference type="Google" id="ProtNLM"/>
    </source>
</evidence>
<evidence type="ECO:0000256" key="3">
    <source>
        <dbReference type="PROSITE-ProRule" id="PRU00339"/>
    </source>
</evidence>
<dbReference type="SMART" id="SM00028">
    <property type="entry name" value="TPR"/>
    <property type="match status" value="4"/>
</dbReference>
<feature type="transmembrane region" description="Helical" evidence="4">
    <location>
        <begin position="175"/>
        <end position="196"/>
    </location>
</feature>
<dbReference type="Pfam" id="PF13414">
    <property type="entry name" value="TPR_11"/>
    <property type="match status" value="1"/>
</dbReference>
<feature type="transmembrane region" description="Helical" evidence="4">
    <location>
        <begin position="307"/>
        <end position="325"/>
    </location>
</feature>
<evidence type="ECO:0000256" key="4">
    <source>
        <dbReference type="SAM" id="Phobius"/>
    </source>
</evidence>
<dbReference type="PANTHER" id="PTHR44227:SF3">
    <property type="entry name" value="PROTEIN O-MANNOSYL-TRANSFERASE TMTC4"/>
    <property type="match status" value="1"/>
</dbReference>
<dbReference type="InterPro" id="IPR052346">
    <property type="entry name" value="O-mannosyl-transferase_TMTC"/>
</dbReference>
<dbReference type="Pfam" id="PF14559">
    <property type="entry name" value="TPR_19"/>
    <property type="match status" value="1"/>
</dbReference>
<evidence type="ECO:0000256" key="2">
    <source>
        <dbReference type="ARBA" id="ARBA00022803"/>
    </source>
</evidence>
<comment type="caution">
    <text evidence="5">The sequence shown here is derived from an EMBL/GenBank/DDBJ whole genome shotgun (WGS) entry which is preliminary data.</text>
</comment>
<feature type="transmembrane region" description="Helical" evidence="4">
    <location>
        <begin position="418"/>
        <end position="438"/>
    </location>
</feature>
<keyword evidence="4" id="KW-1133">Transmembrane helix</keyword>